<dbReference type="InterPro" id="IPR003819">
    <property type="entry name" value="TauD/TfdA-like"/>
</dbReference>
<dbReference type="InterPro" id="IPR042098">
    <property type="entry name" value="TauD-like_sf"/>
</dbReference>
<dbReference type="Pfam" id="PF02668">
    <property type="entry name" value="TauD"/>
    <property type="match status" value="1"/>
</dbReference>
<feature type="domain" description="TauD/TfdA-like" evidence="4">
    <location>
        <begin position="40"/>
        <end position="330"/>
    </location>
</feature>
<dbReference type="PANTHER" id="PTHR10696">
    <property type="entry name" value="GAMMA-BUTYROBETAINE HYDROXYLASE-RELATED"/>
    <property type="match status" value="1"/>
</dbReference>
<keyword evidence="5" id="KW-0223">Dioxygenase</keyword>
<organism evidence="5 6">
    <name type="scientific">Hydrococcus rivularis NIES-593</name>
    <dbReference type="NCBI Taxonomy" id="1921803"/>
    <lineage>
        <taxon>Bacteria</taxon>
        <taxon>Bacillati</taxon>
        <taxon>Cyanobacteriota</taxon>
        <taxon>Cyanophyceae</taxon>
        <taxon>Pleurocapsales</taxon>
        <taxon>Hydrococcaceae</taxon>
        <taxon>Hydrococcus</taxon>
    </lineage>
</organism>
<dbReference type="Gene3D" id="3.60.130.10">
    <property type="entry name" value="Clavaminate synthase-like"/>
    <property type="match status" value="1"/>
</dbReference>
<evidence type="ECO:0000256" key="2">
    <source>
        <dbReference type="ARBA" id="ARBA00023002"/>
    </source>
</evidence>
<protein>
    <submittedName>
        <fullName evidence="5">Taurine catabolism dioxygenase TauD</fullName>
    </submittedName>
</protein>
<dbReference type="RefSeq" id="WP_073600779.1">
    <property type="nucleotide sequence ID" value="NZ_MRCB01000025.1"/>
</dbReference>
<evidence type="ECO:0000259" key="4">
    <source>
        <dbReference type="Pfam" id="PF02668"/>
    </source>
</evidence>
<comment type="caution">
    <text evidence="5">The sequence shown here is derived from an EMBL/GenBank/DDBJ whole genome shotgun (WGS) entry which is preliminary data.</text>
</comment>
<dbReference type="OrthoDB" id="9769888at2"/>
<evidence type="ECO:0000313" key="6">
    <source>
        <dbReference type="Proteomes" id="UP000186868"/>
    </source>
</evidence>
<evidence type="ECO:0000313" key="5">
    <source>
        <dbReference type="EMBL" id="OKH20888.1"/>
    </source>
</evidence>
<dbReference type="SUPFAM" id="SSF51197">
    <property type="entry name" value="Clavaminate synthase-like"/>
    <property type="match status" value="1"/>
</dbReference>
<dbReference type="PANTHER" id="PTHR10696:SF56">
    <property type="entry name" value="TAUD_TFDA-LIKE DOMAIN-CONTAINING PROTEIN"/>
    <property type="match status" value="1"/>
</dbReference>
<dbReference type="EMBL" id="MRCB01000025">
    <property type="protein sequence ID" value="OKH20888.1"/>
    <property type="molecule type" value="Genomic_DNA"/>
</dbReference>
<gene>
    <name evidence="5" type="ORF">NIES593_17320</name>
</gene>
<evidence type="ECO:0000256" key="3">
    <source>
        <dbReference type="ARBA" id="ARBA00023194"/>
    </source>
</evidence>
<dbReference type="AlphaFoldDB" id="A0A1U7HBH7"/>
<comment type="cofactor">
    <cofactor evidence="1">
        <name>Fe(2+)</name>
        <dbReference type="ChEBI" id="CHEBI:29033"/>
    </cofactor>
</comment>
<keyword evidence="3" id="KW-0045">Antibiotic biosynthesis</keyword>
<keyword evidence="2" id="KW-0560">Oxidoreductase</keyword>
<dbReference type="Proteomes" id="UP000186868">
    <property type="component" value="Unassembled WGS sequence"/>
</dbReference>
<dbReference type="GO" id="GO:0051213">
    <property type="term" value="F:dioxygenase activity"/>
    <property type="evidence" value="ECO:0007669"/>
    <property type="project" value="UniProtKB-KW"/>
</dbReference>
<sequence>MKKLEFKNIKRKAVDVRSETAISLEFLENNATLPLIIKPAIANLDLAEWTCANRDFIDAKLLKHGAILLRDFQITTAPVFERFGLAICSELFNENGEHPRETVSGNVYTPVFYPSDRKLLWHNENSFNHFFPQKILFACRQPAQEGGETPIVDSRKVFELLNPKIKKLFLKKKVMYLRNYSDRLGLNWQKVFQTNNKAEVETRCRQAFIDFDWRENRLRTRSIRPAAVKHPKTGEMTWFTQAQHWHPACLDEQTRQLFKSSFQAEDLPRNCYYGDGTFIEDSVMEEICNIYQQLEVTFSWKKGDVLVLDNLLTAHGRNPFVGERQLLVAMGDMMSFADIEDLGEGK</sequence>
<accession>A0A1U7HBH7</accession>
<proteinExistence type="predicted"/>
<dbReference type="GO" id="GO:0017000">
    <property type="term" value="P:antibiotic biosynthetic process"/>
    <property type="evidence" value="ECO:0007669"/>
    <property type="project" value="UniProtKB-KW"/>
</dbReference>
<dbReference type="STRING" id="1921803.NIES593_17320"/>
<evidence type="ECO:0000256" key="1">
    <source>
        <dbReference type="ARBA" id="ARBA00001954"/>
    </source>
</evidence>
<dbReference type="InterPro" id="IPR050411">
    <property type="entry name" value="AlphaKG_dependent_hydroxylases"/>
</dbReference>
<name>A0A1U7HBH7_9CYAN</name>
<keyword evidence="6" id="KW-1185">Reference proteome</keyword>
<reference evidence="5 6" key="1">
    <citation type="submission" date="2016-11" db="EMBL/GenBank/DDBJ databases">
        <title>Draft Genome Sequences of Nine Cyanobacterial Strains from Diverse Habitats.</title>
        <authorList>
            <person name="Zhu T."/>
            <person name="Hou S."/>
            <person name="Lu X."/>
            <person name="Hess W.R."/>
        </authorList>
    </citation>
    <scope>NUCLEOTIDE SEQUENCE [LARGE SCALE GENOMIC DNA]</scope>
    <source>
        <strain evidence="5 6">NIES-593</strain>
    </source>
</reference>